<gene>
    <name evidence="2" type="ORF">R7226_00895</name>
</gene>
<feature type="transmembrane region" description="Helical" evidence="1">
    <location>
        <begin position="12"/>
        <end position="29"/>
    </location>
</feature>
<dbReference type="InterPro" id="IPR025671">
    <property type="entry name" value="HXXEE"/>
</dbReference>
<comment type="caution">
    <text evidence="2">The sequence shown here is derived from an EMBL/GenBank/DDBJ whole genome shotgun (WGS) entry which is preliminary data.</text>
</comment>
<proteinExistence type="predicted"/>
<evidence type="ECO:0000313" key="3">
    <source>
        <dbReference type="Proteomes" id="UP001284601"/>
    </source>
</evidence>
<feature type="transmembrane region" description="Helical" evidence="1">
    <location>
        <begin position="165"/>
        <end position="187"/>
    </location>
</feature>
<name>A0ABU4HJL5_9ACTN</name>
<dbReference type="EMBL" id="JAWSTH010000001">
    <property type="protein sequence ID" value="MDW5592874.1"/>
    <property type="molecule type" value="Genomic_DNA"/>
</dbReference>
<keyword evidence="1" id="KW-1133">Transmembrane helix</keyword>
<dbReference type="RefSeq" id="WP_318595130.1">
    <property type="nucleotide sequence ID" value="NZ_JAWSTH010000001.1"/>
</dbReference>
<evidence type="ECO:0000256" key="1">
    <source>
        <dbReference type="SAM" id="Phobius"/>
    </source>
</evidence>
<feature type="transmembrane region" description="Helical" evidence="1">
    <location>
        <begin position="110"/>
        <end position="129"/>
    </location>
</feature>
<organism evidence="2 3">
    <name type="scientific">Conexibacter stalactiti</name>
    <dbReference type="NCBI Taxonomy" id="1940611"/>
    <lineage>
        <taxon>Bacteria</taxon>
        <taxon>Bacillati</taxon>
        <taxon>Actinomycetota</taxon>
        <taxon>Thermoleophilia</taxon>
        <taxon>Solirubrobacterales</taxon>
        <taxon>Conexibacteraceae</taxon>
        <taxon>Conexibacter</taxon>
    </lineage>
</organism>
<feature type="transmembrane region" description="Helical" evidence="1">
    <location>
        <begin position="141"/>
        <end position="159"/>
    </location>
</feature>
<dbReference type="Proteomes" id="UP001284601">
    <property type="component" value="Unassembled WGS sequence"/>
</dbReference>
<protein>
    <submittedName>
        <fullName evidence="2">HXXEE domain-containing protein</fullName>
    </submittedName>
</protein>
<reference evidence="3" key="1">
    <citation type="submission" date="2023-07" db="EMBL/GenBank/DDBJ databases">
        <title>Conexibacter stalactiti sp. nov., isolated from stalactites in a lava cave and emended description of the genus Conexibacter.</title>
        <authorList>
            <person name="Lee S.D."/>
        </authorList>
    </citation>
    <scope>NUCLEOTIDE SEQUENCE [LARGE SCALE GENOMIC DNA]</scope>
    <source>
        <strain evidence="3">KCTC 39840</strain>
    </source>
</reference>
<keyword evidence="1" id="KW-0472">Membrane</keyword>
<reference evidence="2 3" key="2">
    <citation type="submission" date="2023-10" db="EMBL/GenBank/DDBJ databases">
        <authorList>
            <person name="Han X.F."/>
        </authorList>
    </citation>
    <scope>NUCLEOTIDE SEQUENCE [LARGE SCALE GENOMIC DNA]</scope>
    <source>
        <strain evidence="2 3">KCTC 39840</strain>
    </source>
</reference>
<keyword evidence="3" id="KW-1185">Reference proteome</keyword>
<dbReference type="Pfam" id="PF13787">
    <property type="entry name" value="HXXEE"/>
    <property type="match status" value="1"/>
</dbReference>
<evidence type="ECO:0000313" key="2">
    <source>
        <dbReference type="EMBL" id="MDW5592874.1"/>
    </source>
</evidence>
<accession>A0ABU4HJL5</accession>
<feature type="transmembrane region" description="Helical" evidence="1">
    <location>
        <begin position="87"/>
        <end position="104"/>
    </location>
</feature>
<keyword evidence="1" id="KW-0812">Transmembrane</keyword>
<sequence length="199" mass="20771">MALPADRTHGRWPYLAAAAAPIATAVVVARRDQLGEDVRWALWTAPAALLWHQTEEWFWPGGFLPWFNREVLGSDADEFPITRRGGLVINVAIGWGVTAAAARGGMRTPALGASALAVNVANGAMHVALAARRRRLNPGTVSSATLFLPLGVAGLAAIARDPRGGARPLAIGLAVGAASGAGTFAGMRARLARSRRRAG</sequence>